<evidence type="ECO:0000313" key="1">
    <source>
        <dbReference type="EMBL" id="ABM56123.1"/>
    </source>
</evidence>
<dbReference type="KEGG" id="vei:Veis_0333"/>
<reference evidence="2" key="1">
    <citation type="submission" date="2006-12" db="EMBL/GenBank/DDBJ databases">
        <title>Complete sequence of chromosome 1 of Verminephrobacter eiseniae EF01-2.</title>
        <authorList>
            <person name="Copeland A."/>
            <person name="Lucas S."/>
            <person name="Lapidus A."/>
            <person name="Barry K."/>
            <person name="Detter J.C."/>
            <person name="Glavina del Rio T."/>
            <person name="Dalin E."/>
            <person name="Tice H."/>
            <person name="Pitluck S."/>
            <person name="Chertkov O."/>
            <person name="Brettin T."/>
            <person name="Bruce D."/>
            <person name="Han C."/>
            <person name="Tapia R."/>
            <person name="Gilna P."/>
            <person name="Schmutz J."/>
            <person name="Larimer F."/>
            <person name="Land M."/>
            <person name="Hauser L."/>
            <person name="Kyrpides N."/>
            <person name="Kim E."/>
            <person name="Stahl D."/>
            <person name="Richardson P."/>
        </authorList>
    </citation>
    <scope>NUCLEOTIDE SEQUENCE [LARGE SCALE GENOMIC DNA]</scope>
    <source>
        <strain evidence="2">EF01-2</strain>
    </source>
</reference>
<protein>
    <submittedName>
        <fullName evidence="1">Uncharacterized protein</fullName>
    </submittedName>
</protein>
<proteinExistence type="predicted"/>
<sequence length="84" mass="8542">MDGHHAAPLRLQQAMQAQVAVGGANGRKRARTGENGRYSAAGRVRRVAGVSGIDVVTGWLIGRGAVCPAGIAAQAGRQQPGPSN</sequence>
<keyword evidence="2" id="KW-1185">Reference proteome</keyword>
<organism evidence="1 2">
    <name type="scientific">Verminephrobacter eiseniae (strain EF01-2)</name>
    <dbReference type="NCBI Taxonomy" id="391735"/>
    <lineage>
        <taxon>Bacteria</taxon>
        <taxon>Pseudomonadati</taxon>
        <taxon>Pseudomonadota</taxon>
        <taxon>Betaproteobacteria</taxon>
        <taxon>Burkholderiales</taxon>
        <taxon>Comamonadaceae</taxon>
        <taxon>Verminephrobacter</taxon>
    </lineage>
</organism>
<dbReference type="STRING" id="391735.Veis_0333"/>
<dbReference type="EMBL" id="CP000542">
    <property type="protein sequence ID" value="ABM56123.1"/>
    <property type="molecule type" value="Genomic_DNA"/>
</dbReference>
<evidence type="ECO:0000313" key="2">
    <source>
        <dbReference type="Proteomes" id="UP000000374"/>
    </source>
</evidence>
<dbReference type="Proteomes" id="UP000000374">
    <property type="component" value="Chromosome"/>
</dbReference>
<dbReference type="AlphaFoldDB" id="A1WER6"/>
<accession>A1WER6</accession>
<dbReference type="HOGENOM" id="CLU_2526574_0_0_4"/>
<gene>
    <name evidence="1" type="ordered locus">Veis_0333</name>
</gene>
<name>A1WER6_VEREI</name>